<sequence length="938" mass="106199">MSAPEDPVNFIPADVFFPSFYKSPLTQRPQVILSVKSSESQKASDPLRFAADITFQGTSAGSGQNTHCLIQFVTPQIWRIRYDPTLSEQHQYSDENTRTIVQNSFANLVDNLQQEYRDSDAHNGYTDKTEWYWKTEFKQEATGHWILTSVDFPSPGAAGRINTRLHIFSDPFKIIATRNLELIDTSEENYSPVGLPQTVEQIIWQSAKNAFSYQLDTNIDIIKNVVMSIQKPGSAKYLGFGEQGGRTVLKKPTFMNFFCFDNYNYRKVYGTGALDPKEPLYHSTPFYLEMNRSPGFRNVTGLMVDNYSQVALDLGKTNAGTIAIGTRFGTLDAYVMTANDVPKLIWQYTSMVGRPKLKPRFVLGHHQGCYGYDSSAKVAAVADSYRKSQIPLDGMHLDVDLQDRYRTFTVNPKGFPNIADLLKSLRSKGIKSCTNITPILTLRESDTDQYETLRSFWNEKDKLNASSNLLVNDKRYLPGLPYNYPKCTRYDLGDSDPKGIPKPSYLDPNDLNSRISFSDSIGGAVYRDDYIFHESDPNKPPGNYNSGFPFHGGVSYGQNLGTPGYYPDLNRAVARKTWGEQYQKLFDLGLEFIWQDMTTPAAGNCYGDMLGFPSRLLISEDSYNEDSHQFPPTKTAIEQWSLYSYNLHKATYHGLNALRGRENKRNFIIGRGSQTGMHRYAGLWTGDNGSSWDFWRISVTQVLALGYSGITVAGPDMGGFTKDPNPYNTLKWCEPELLIRWYSGAFLLPWYRNHYQGHFGEKDFQEPWNYTPAQYRQNVPIDQRILYASVEPMCRYFVQLRYTLIQVLYDAMFANLTNGLPIARSMLITDPDDTSLFNEGSDFIDNQYLLGSQILVCPIMDPGTYTRDVYLPQTDAWFPSNLRVNVDGFGSDSLQHAAALSDPIAGGSTISYYCPIPDAIKNKDQMAYSVPVYIRAGK</sequence>
<feature type="domain" description="Glycoside hydrolase family 31 TIM barrel" evidence="5">
    <location>
        <begin position="561"/>
        <end position="810"/>
    </location>
</feature>
<dbReference type="InterPro" id="IPR013780">
    <property type="entry name" value="Glyco_hydro_b"/>
</dbReference>
<evidence type="ECO:0000256" key="4">
    <source>
        <dbReference type="RuleBase" id="RU361185"/>
    </source>
</evidence>
<dbReference type="Pfam" id="PF21365">
    <property type="entry name" value="Glyco_hydro_31_3rd"/>
    <property type="match status" value="1"/>
</dbReference>
<evidence type="ECO:0000313" key="9">
    <source>
        <dbReference type="Proteomes" id="UP001629113"/>
    </source>
</evidence>
<evidence type="ECO:0000256" key="2">
    <source>
        <dbReference type="ARBA" id="ARBA00007806"/>
    </source>
</evidence>
<protein>
    <recommendedName>
        <fullName evidence="3">alpha-glucosidase</fullName>
        <ecNumber evidence="3">3.2.1.20</ecNumber>
    </recommendedName>
</protein>
<name>A0ABR4PCF5_9HELO</name>
<feature type="domain" description="Glycoside hydrolase family 31 TIM barrel" evidence="5">
    <location>
        <begin position="355"/>
        <end position="453"/>
    </location>
</feature>
<accession>A0ABR4PCF5</accession>
<keyword evidence="4" id="KW-0326">Glycosidase</keyword>
<evidence type="ECO:0000259" key="6">
    <source>
        <dbReference type="Pfam" id="PF13802"/>
    </source>
</evidence>
<reference evidence="8 9" key="1">
    <citation type="submission" date="2024-06" db="EMBL/GenBank/DDBJ databases">
        <title>Complete genome of Phlyctema vagabunda strain 19-DSS-EL-015.</title>
        <authorList>
            <person name="Fiorenzani C."/>
        </authorList>
    </citation>
    <scope>NUCLEOTIDE SEQUENCE [LARGE SCALE GENOMIC DNA]</scope>
    <source>
        <strain evidence="8 9">19-DSS-EL-015</strain>
    </source>
</reference>
<dbReference type="InterPro" id="IPR017853">
    <property type="entry name" value="GH"/>
</dbReference>
<dbReference type="Pfam" id="PF01055">
    <property type="entry name" value="Glyco_hydro_31_2nd"/>
    <property type="match status" value="2"/>
</dbReference>
<dbReference type="Gene3D" id="2.60.40.1180">
    <property type="entry name" value="Golgi alpha-mannosidase II"/>
    <property type="match status" value="1"/>
</dbReference>
<dbReference type="PANTHER" id="PTHR22762">
    <property type="entry name" value="ALPHA-GLUCOSIDASE"/>
    <property type="match status" value="1"/>
</dbReference>
<dbReference type="Proteomes" id="UP001629113">
    <property type="component" value="Unassembled WGS sequence"/>
</dbReference>
<dbReference type="Gene3D" id="3.20.20.80">
    <property type="entry name" value="Glycosidases"/>
    <property type="match status" value="2"/>
</dbReference>
<dbReference type="Gene3D" id="2.60.40.1760">
    <property type="entry name" value="glycosyl hydrolase (family 31)"/>
    <property type="match status" value="1"/>
</dbReference>
<dbReference type="SUPFAM" id="SSF74650">
    <property type="entry name" value="Galactose mutarotase-like"/>
    <property type="match status" value="1"/>
</dbReference>
<dbReference type="InterPro" id="IPR000322">
    <property type="entry name" value="Glyco_hydro_31_TIM"/>
</dbReference>
<dbReference type="CDD" id="cd14752">
    <property type="entry name" value="GH31_N"/>
    <property type="match status" value="1"/>
</dbReference>
<feature type="domain" description="Glycosyl hydrolase family 31 C-terminal" evidence="7">
    <location>
        <begin position="819"/>
        <end position="937"/>
    </location>
</feature>
<evidence type="ECO:0000256" key="1">
    <source>
        <dbReference type="ARBA" id="ARBA00001657"/>
    </source>
</evidence>
<evidence type="ECO:0000259" key="5">
    <source>
        <dbReference type="Pfam" id="PF01055"/>
    </source>
</evidence>
<feature type="domain" description="Glycoside hydrolase family 31 N-terminal" evidence="6">
    <location>
        <begin position="70"/>
        <end position="313"/>
    </location>
</feature>
<keyword evidence="9" id="KW-1185">Reference proteome</keyword>
<comment type="caution">
    <text evidence="8">The sequence shown here is derived from an EMBL/GenBank/DDBJ whole genome shotgun (WGS) entry which is preliminary data.</text>
</comment>
<gene>
    <name evidence="8" type="ORF">PVAG01_07450</name>
</gene>
<dbReference type="InterPro" id="IPR011013">
    <property type="entry name" value="Gal_mutarotase_sf_dom"/>
</dbReference>
<evidence type="ECO:0000259" key="7">
    <source>
        <dbReference type="Pfam" id="PF21365"/>
    </source>
</evidence>
<dbReference type="SUPFAM" id="SSF51011">
    <property type="entry name" value="Glycosyl hydrolase domain"/>
    <property type="match status" value="1"/>
</dbReference>
<dbReference type="Pfam" id="PF13802">
    <property type="entry name" value="Gal_mutarotas_2"/>
    <property type="match status" value="1"/>
</dbReference>
<dbReference type="EC" id="3.2.1.20" evidence="3"/>
<keyword evidence="4" id="KW-0378">Hydrolase</keyword>
<evidence type="ECO:0000256" key="3">
    <source>
        <dbReference type="ARBA" id="ARBA00012741"/>
    </source>
</evidence>
<proteinExistence type="inferred from homology"/>
<dbReference type="EMBL" id="JBFCZG010000006">
    <property type="protein sequence ID" value="KAL3421005.1"/>
    <property type="molecule type" value="Genomic_DNA"/>
</dbReference>
<comment type="similarity">
    <text evidence="2 4">Belongs to the glycosyl hydrolase 31 family.</text>
</comment>
<dbReference type="SUPFAM" id="SSF51445">
    <property type="entry name" value="(Trans)glycosidases"/>
    <property type="match status" value="1"/>
</dbReference>
<organism evidence="8 9">
    <name type="scientific">Phlyctema vagabunda</name>
    <dbReference type="NCBI Taxonomy" id="108571"/>
    <lineage>
        <taxon>Eukaryota</taxon>
        <taxon>Fungi</taxon>
        <taxon>Dikarya</taxon>
        <taxon>Ascomycota</taxon>
        <taxon>Pezizomycotina</taxon>
        <taxon>Leotiomycetes</taxon>
        <taxon>Helotiales</taxon>
        <taxon>Dermateaceae</taxon>
        <taxon>Phlyctema</taxon>
    </lineage>
</organism>
<dbReference type="PANTHER" id="PTHR22762:SF120">
    <property type="entry name" value="HETEROGLYCAN GLUCOSIDASE 1"/>
    <property type="match status" value="1"/>
</dbReference>
<evidence type="ECO:0000313" key="8">
    <source>
        <dbReference type="EMBL" id="KAL3421005.1"/>
    </source>
</evidence>
<comment type="catalytic activity">
    <reaction evidence="1">
        <text>Hydrolysis of terminal, non-reducing (1-&gt;4)-linked alpha-D-glucose residues with release of alpha-D-glucose.</text>
        <dbReference type="EC" id="3.2.1.20"/>
    </reaction>
</comment>
<dbReference type="InterPro" id="IPR025887">
    <property type="entry name" value="Glyco_hydro_31_N_dom"/>
</dbReference>
<dbReference type="InterPro" id="IPR048395">
    <property type="entry name" value="Glyco_hydro_31_C"/>
</dbReference>